<organism evidence="1 2">
    <name type="scientific">Streptacidiphilus cavernicola</name>
    <dbReference type="NCBI Taxonomy" id="3342716"/>
    <lineage>
        <taxon>Bacteria</taxon>
        <taxon>Bacillati</taxon>
        <taxon>Actinomycetota</taxon>
        <taxon>Actinomycetes</taxon>
        <taxon>Kitasatosporales</taxon>
        <taxon>Streptomycetaceae</taxon>
        <taxon>Streptacidiphilus</taxon>
    </lineage>
</organism>
<name>A0ABV6VXT0_9ACTN</name>
<proteinExistence type="predicted"/>
<evidence type="ECO:0000313" key="2">
    <source>
        <dbReference type="Proteomes" id="UP001592531"/>
    </source>
</evidence>
<gene>
    <name evidence="1" type="ORF">ACEZDE_18265</name>
</gene>
<sequence length="70" mass="7697">MADVSAFTASTAAGQTTPPCLICRAETDRVTEYTTDGVAEIHYEPCGHQERIGRPTLEAWVVIQEIMDLE</sequence>
<keyword evidence="2" id="KW-1185">Reference proteome</keyword>
<dbReference type="RefSeq" id="WP_380537360.1">
    <property type="nucleotide sequence ID" value="NZ_JBHFAB010000013.1"/>
</dbReference>
<accession>A0ABV6VXT0</accession>
<dbReference type="Proteomes" id="UP001592531">
    <property type="component" value="Unassembled WGS sequence"/>
</dbReference>
<evidence type="ECO:0000313" key="1">
    <source>
        <dbReference type="EMBL" id="MFC1418564.1"/>
    </source>
</evidence>
<reference evidence="1 2" key="1">
    <citation type="submission" date="2024-09" db="EMBL/GenBank/DDBJ databases">
        <authorList>
            <person name="Lee S.D."/>
        </authorList>
    </citation>
    <scope>NUCLEOTIDE SEQUENCE [LARGE SCALE GENOMIC DNA]</scope>
    <source>
        <strain evidence="1 2">N8-3</strain>
    </source>
</reference>
<comment type="caution">
    <text evidence="1">The sequence shown here is derived from an EMBL/GenBank/DDBJ whole genome shotgun (WGS) entry which is preliminary data.</text>
</comment>
<protein>
    <submittedName>
        <fullName evidence="1">Uncharacterized protein</fullName>
    </submittedName>
</protein>
<dbReference type="EMBL" id="JBHFAB010000013">
    <property type="protein sequence ID" value="MFC1418564.1"/>
    <property type="molecule type" value="Genomic_DNA"/>
</dbReference>